<dbReference type="Proteomes" id="UP000254082">
    <property type="component" value="Unassembled WGS sequence"/>
</dbReference>
<dbReference type="GO" id="GO:0005829">
    <property type="term" value="C:cytosol"/>
    <property type="evidence" value="ECO:0007669"/>
    <property type="project" value="TreeGrafter"/>
</dbReference>
<dbReference type="AlphaFoldDB" id="A0A380JIZ3"/>
<keyword evidence="2" id="KW-1185">Reference proteome</keyword>
<dbReference type="InterPro" id="IPR030489">
    <property type="entry name" value="TR_Rrf2-type_CS"/>
</dbReference>
<evidence type="ECO:0000313" key="2">
    <source>
        <dbReference type="Proteomes" id="UP000254082"/>
    </source>
</evidence>
<protein>
    <submittedName>
        <fullName evidence="1">Putative transcriptional regulator</fullName>
    </submittedName>
</protein>
<dbReference type="PROSITE" id="PS51197">
    <property type="entry name" value="HTH_RRF2_2"/>
    <property type="match status" value="1"/>
</dbReference>
<dbReference type="InterPro" id="IPR000944">
    <property type="entry name" value="Tscrpt_reg_Rrf2"/>
</dbReference>
<dbReference type="PANTHER" id="PTHR33221">
    <property type="entry name" value="WINGED HELIX-TURN-HELIX TRANSCRIPTIONAL REGULATOR, RRF2 FAMILY"/>
    <property type="match status" value="1"/>
</dbReference>
<dbReference type="GO" id="GO:0003700">
    <property type="term" value="F:DNA-binding transcription factor activity"/>
    <property type="evidence" value="ECO:0007669"/>
    <property type="project" value="TreeGrafter"/>
</dbReference>
<dbReference type="InterPro" id="IPR036390">
    <property type="entry name" value="WH_DNA-bd_sf"/>
</dbReference>
<dbReference type="SUPFAM" id="SSF46785">
    <property type="entry name" value="Winged helix' DNA-binding domain"/>
    <property type="match status" value="1"/>
</dbReference>
<dbReference type="RefSeq" id="WP_019769165.1">
    <property type="nucleotide sequence ID" value="NZ_UHFA01000002.1"/>
</dbReference>
<evidence type="ECO:0000313" key="1">
    <source>
        <dbReference type="EMBL" id="SUN37397.1"/>
    </source>
</evidence>
<dbReference type="Pfam" id="PF02082">
    <property type="entry name" value="Rrf2"/>
    <property type="match status" value="1"/>
</dbReference>
<dbReference type="Gene3D" id="1.10.10.10">
    <property type="entry name" value="Winged helix-like DNA-binding domain superfamily/Winged helix DNA-binding domain"/>
    <property type="match status" value="1"/>
</dbReference>
<name>A0A380JIZ3_STRDO</name>
<organism evidence="1 2">
    <name type="scientific">Streptococcus downei MFe28</name>
    <dbReference type="NCBI Taxonomy" id="764290"/>
    <lineage>
        <taxon>Bacteria</taxon>
        <taxon>Bacillati</taxon>
        <taxon>Bacillota</taxon>
        <taxon>Bacilli</taxon>
        <taxon>Lactobacillales</taxon>
        <taxon>Streptococcaceae</taxon>
        <taxon>Streptococcus</taxon>
    </lineage>
</organism>
<dbReference type="EMBL" id="UHFA01000002">
    <property type="protein sequence ID" value="SUN37397.1"/>
    <property type="molecule type" value="Genomic_DNA"/>
</dbReference>
<dbReference type="PROSITE" id="PS01332">
    <property type="entry name" value="HTH_RRF2_1"/>
    <property type="match status" value="1"/>
</dbReference>
<dbReference type="PANTHER" id="PTHR33221:SF15">
    <property type="entry name" value="HTH-TYPE TRANSCRIPTIONAL REGULATOR YWGB-RELATED"/>
    <property type="match status" value="1"/>
</dbReference>
<dbReference type="OrthoDB" id="9808360at2"/>
<dbReference type="NCBIfam" id="TIGR00738">
    <property type="entry name" value="rrf2_super"/>
    <property type="match status" value="1"/>
</dbReference>
<gene>
    <name evidence="1" type="primary">reg</name>
    <name evidence="1" type="ORF">NCTC11391_02124</name>
</gene>
<accession>A0A380JIZ3</accession>
<proteinExistence type="predicted"/>
<reference evidence="1 2" key="1">
    <citation type="submission" date="2018-06" db="EMBL/GenBank/DDBJ databases">
        <authorList>
            <consortium name="Pathogen Informatics"/>
            <person name="Doyle S."/>
        </authorList>
    </citation>
    <scope>NUCLEOTIDE SEQUENCE [LARGE SCALE GENOMIC DNA]</scope>
    <source>
        <strain evidence="2">NCTC 11391</strain>
    </source>
</reference>
<dbReference type="InterPro" id="IPR036388">
    <property type="entry name" value="WH-like_DNA-bd_sf"/>
</dbReference>
<sequence length="157" mass="17389">MKLSSGWEQSVYVLLILSQLPDKQTMNSQLLSERLGTSHSYLKKIIKLLVNEGLITSVPGKFGGFSLAKPLKEITFYDVFVAIEGRGKIFASQQLLKKFLGENEGKKAQKCAVTDSLDAIEDTLVTTLSSITLAQVFDQISSNYSLAELRDWVKINA</sequence>